<gene>
    <name evidence="1" type="ORF">FOXB_00152</name>
</gene>
<reference evidence="1" key="1">
    <citation type="journal article" date="2012" name="Mol. Plant Microbe Interact.">
        <title>A highly conserved effector in Fusarium oxysporum is required for full virulence on Arabidopsis.</title>
        <authorList>
            <person name="Thatcher L.F."/>
            <person name="Gardiner D.M."/>
            <person name="Kazan K."/>
            <person name="Manners J."/>
        </authorList>
    </citation>
    <scope>NUCLEOTIDE SEQUENCE [LARGE SCALE GENOMIC DNA]</scope>
    <source>
        <strain evidence="1">Fo5176</strain>
    </source>
</reference>
<comment type="caution">
    <text evidence="1">The sequence shown here is derived from an EMBL/GenBank/DDBJ whole genome shotgun (WGS) entry which is preliminary data.</text>
</comment>
<dbReference type="OrthoDB" id="2406834at2759"/>
<proteinExistence type="predicted"/>
<organism evidence="1">
    <name type="scientific">Fusarium oxysporum (strain Fo5176)</name>
    <name type="common">Fusarium vascular wilt</name>
    <dbReference type="NCBI Taxonomy" id="660025"/>
    <lineage>
        <taxon>Eukaryota</taxon>
        <taxon>Fungi</taxon>
        <taxon>Dikarya</taxon>
        <taxon>Ascomycota</taxon>
        <taxon>Pezizomycotina</taxon>
        <taxon>Sordariomycetes</taxon>
        <taxon>Hypocreomycetidae</taxon>
        <taxon>Hypocreales</taxon>
        <taxon>Nectriaceae</taxon>
        <taxon>Fusarium</taxon>
        <taxon>Fusarium oxysporum species complex</taxon>
    </lineage>
</organism>
<sequence length="300" mass="33765">MDVNVQDLLNDGSPITNSDPTDMGCIRGSWTLANLLQETICSPRSLGLAICTTAKHKSTLLADFHAVYQSFPDVFRNYFHNLMLVHDSEIPDVPASIRGTLEGAHDAITTFFLLFAHLEIEARGWWEFNHRAFLEALCIGNVLKQAARKLASADMMAKDPVLVRAKGDISNRRRFPNQSEQEYNFDGFLAGARREMNFRQRNLHGRMKGSQNTHRKSCSSRVSVRAQNVQDSSLLPSPCDSQVDIPRPWNQLHSASFDDKIIYTENCQVSPSKSTKFGIANARLEFGLITLRSRSVRPLQ</sequence>
<name>F9F178_FUSOF</name>
<dbReference type="AlphaFoldDB" id="F9F178"/>
<protein>
    <submittedName>
        <fullName evidence="1">Uncharacterized protein</fullName>
    </submittedName>
</protein>
<accession>F9F178</accession>
<evidence type="ECO:0000313" key="1">
    <source>
        <dbReference type="EMBL" id="EGU89332.1"/>
    </source>
</evidence>
<dbReference type="STRING" id="660025.F9F178"/>
<dbReference type="EMBL" id="AFQF01000072">
    <property type="protein sequence ID" value="EGU89332.1"/>
    <property type="molecule type" value="Genomic_DNA"/>
</dbReference>